<dbReference type="Proteomes" id="UP001642540">
    <property type="component" value="Unassembled WGS sequence"/>
</dbReference>
<keyword evidence="3" id="KW-1185">Reference proteome</keyword>
<feature type="chain" id="PRO_5047279440" evidence="1">
    <location>
        <begin position="22"/>
        <end position="259"/>
    </location>
</feature>
<gene>
    <name evidence="2" type="ORF">ODALV1_LOCUS27552</name>
</gene>
<comment type="caution">
    <text evidence="2">The sequence shown here is derived from an EMBL/GenBank/DDBJ whole genome shotgun (WGS) entry which is preliminary data.</text>
</comment>
<evidence type="ECO:0000313" key="2">
    <source>
        <dbReference type="EMBL" id="CAL8138828.1"/>
    </source>
</evidence>
<feature type="signal peptide" evidence="1">
    <location>
        <begin position="1"/>
        <end position="21"/>
    </location>
</feature>
<accession>A0ABP1RYN0</accession>
<organism evidence="2 3">
    <name type="scientific">Orchesella dallaii</name>
    <dbReference type="NCBI Taxonomy" id="48710"/>
    <lineage>
        <taxon>Eukaryota</taxon>
        <taxon>Metazoa</taxon>
        <taxon>Ecdysozoa</taxon>
        <taxon>Arthropoda</taxon>
        <taxon>Hexapoda</taxon>
        <taxon>Collembola</taxon>
        <taxon>Entomobryomorpha</taxon>
        <taxon>Entomobryoidea</taxon>
        <taxon>Orchesellidae</taxon>
        <taxon>Orchesellinae</taxon>
        <taxon>Orchesella</taxon>
    </lineage>
</organism>
<dbReference type="EMBL" id="CAXLJM020000124">
    <property type="protein sequence ID" value="CAL8138828.1"/>
    <property type="molecule type" value="Genomic_DNA"/>
</dbReference>
<name>A0ABP1RYN0_9HEXA</name>
<evidence type="ECO:0000256" key="1">
    <source>
        <dbReference type="SAM" id="SignalP"/>
    </source>
</evidence>
<evidence type="ECO:0000313" key="3">
    <source>
        <dbReference type="Proteomes" id="UP001642540"/>
    </source>
</evidence>
<sequence>MKKLISLLIFLSSWRISLIVALPSIQCAQTGGQFVSQNLNLWLGVRGTPLSIGAKKYFAKYAGAMFAVWSTKAGAPSVPPKDLFKPYTGAPFEKQSCPYDWNNHTARSKELCDEEDKFAKMRIYSVQQTDKKGVKHTLSGWLHVEVELTDSIRMIYGQMNDEYFSSIGEFITDPNEQCAPSNPSTILTPTPYQYIPCSAIGAREPKPGNAIYMVANEDLFNKSIVNTPYLPTQDLKSMRGIHFTWRLNEYWCSQGCVIN</sequence>
<proteinExistence type="predicted"/>
<protein>
    <submittedName>
        <fullName evidence="2">Uncharacterized protein</fullName>
    </submittedName>
</protein>
<reference evidence="2 3" key="1">
    <citation type="submission" date="2024-08" db="EMBL/GenBank/DDBJ databases">
        <authorList>
            <person name="Cucini C."/>
            <person name="Frati F."/>
        </authorList>
    </citation>
    <scope>NUCLEOTIDE SEQUENCE [LARGE SCALE GENOMIC DNA]</scope>
</reference>
<keyword evidence="1" id="KW-0732">Signal</keyword>